<accession>A0ABQ7GK28</accession>
<evidence type="ECO:0000259" key="6">
    <source>
        <dbReference type="PROSITE" id="PS50865"/>
    </source>
</evidence>
<evidence type="ECO:0000256" key="5">
    <source>
        <dbReference type="SAM" id="MobiDB-lite"/>
    </source>
</evidence>
<organism evidence="7 8">
    <name type="scientific">Dunaliella salina</name>
    <name type="common">Green alga</name>
    <name type="synonym">Protococcus salinus</name>
    <dbReference type="NCBI Taxonomy" id="3046"/>
    <lineage>
        <taxon>Eukaryota</taxon>
        <taxon>Viridiplantae</taxon>
        <taxon>Chlorophyta</taxon>
        <taxon>core chlorophytes</taxon>
        <taxon>Chlorophyceae</taxon>
        <taxon>CS clade</taxon>
        <taxon>Chlamydomonadales</taxon>
        <taxon>Dunaliellaceae</taxon>
        <taxon>Dunaliella</taxon>
    </lineage>
</organism>
<dbReference type="EMBL" id="MU069728">
    <property type="protein sequence ID" value="KAF5834976.1"/>
    <property type="molecule type" value="Genomic_DNA"/>
</dbReference>
<dbReference type="Proteomes" id="UP000815325">
    <property type="component" value="Unassembled WGS sequence"/>
</dbReference>
<keyword evidence="2 4" id="KW-0863">Zinc-finger</keyword>
<reference evidence="7" key="1">
    <citation type="submission" date="2017-08" db="EMBL/GenBank/DDBJ databases">
        <authorList>
            <person name="Polle J.E."/>
            <person name="Barry K."/>
            <person name="Cushman J."/>
            <person name="Schmutz J."/>
            <person name="Tran D."/>
            <person name="Hathwaick L.T."/>
            <person name="Yim W.C."/>
            <person name="Jenkins J."/>
            <person name="Mckie-Krisberg Z.M."/>
            <person name="Prochnik S."/>
            <person name="Lindquist E."/>
            <person name="Dockter R.B."/>
            <person name="Adam C."/>
            <person name="Molina H."/>
            <person name="Bunkerborg J."/>
            <person name="Jin E."/>
            <person name="Buchheim M."/>
            <person name="Magnuson J."/>
        </authorList>
    </citation>
    <scope>NUCLEOTIDE SEQUENCE</scope>
    <source>
        <strain evidence="7">CCAP 19/18</strain>
    </source>
</reference>
<evidence type="ECO:0000313" key="8">
    <source>
        <dbReference type="Proteomes" id="UP000815325"/>
    </source>
</evidence>
<dbReference type="Gene3D" id="6.10.140.2220">
    <property type="match status" value="1"/>
</dbReference>
<sequence>MQVVQLLADAKSDEVLQEMASSADVYKGMAAYSVSTIESHLKKLREGKQASASKDAKQEEDGKGNAKGTKASAAQGPKKDKATSAEPGRGGPGSAAAAETQQQKQQWRRERQEEEASQQQKAEKPLHVCIGCQATGYSFKKCSVCHGRYCSIECQKNLWAEHRKVCKRPQ</sequence>
<keyword evidence="1" id="KW-0479">Metal-binding</keyword>
<feature type="domain" description="MYND-type" evidence="6">
    <location>
        <begin position="129"/>
        <end position="166"/>
    </location>
</feature>
<proteinExistence type="predicted"/>
<dbReference type="SUPFAM" id="SSF144232">
    <property type="entry name" value="HIT/MYND zinc finger-like"/>
    <property type="match status" value="1"/>
</dbReference>
<feature type="region of interest" description="Disordered" evidence="5">
    <location>
        <begin position="41"/>
        <end position="123"/>
    </location>
</feature>
<dbReference type="PROSITE" id="PS50865">
    <property type="entry name" value="ZF_MYND_2"/>
    <property type="match status" value="1"/>
</dbReference>
<keyword evidence="8" id="KW-1185">Reference proteome</keyword>
<comment type="caution">
    <text evidence="7">The sequence shown here is derived from an EMBL/GenBank/DDBJ whole genome shotgun (WGS) entry which is preliminary data.</text>
</comment>
<evidence type="ECO:0000256" key="2">
    <source>
        <dbReference type="ARBA" id="ARBA00022771"/>
    </source>
</evidence>
<evidence type="ECO:0000256" key="4">
    <source>
        <dbReference type="PROSITE-ProRule" id="PRU00134"/>
    </source>
</evidence>
<protein>
    <recommendedName>
        <fullName evidence="6">MYND-type domain-containing protein</fullName>
    </recommendedName>
</protein>
<evidence type="ECO:0000313" key="7">
    <source>
        <dbReference type="EMBL" id="KAF5834976.1"/>
    </source>
</evidence>
<evidence type="ECO:0000256" key="3">
    <source>
        <dbReference type="ARBA" id="ARBA00022833"/>
    </source>
</evidence>
<gene>
    <name evidence="7" type="ORF">DUNSADRAFT_8076</name>
</gene>
<evidence type="ECO:0000256" key="1">
    <source>
        <dbReference type="ARBA" id="ARBA00022723"/>
    </source>
</evidence>
<keyword evidence="3" id="KW-0862">Zinc</keyword>
<feature type="compositionally biased region" description="Low complexity" evidence="5">
    <location>
        <begin position="94"/>
        <end position="105"/>
    </location>
</feature>
<dbReference type="InterPro" id="IPR002893">
    <property type="entry name" value="Znf_MYND"/>
</dbReference>
<name>A0ABQ7GK28_DUNSA</name>
<feature type="compositionally biased region" description="Basic and acidic residues" evidence="5">
    <location>
        <begin position="41"/>
        <end position="64"/>
    </location>
</feature>
<dbReference type="Pfam" id="PF01753">
    <property type="entry name" value="zf-MYND"/>
    <property type="match status" value="1"/>
</dbReference>